<sequence>MKLDGKVVVVTGSGSGIGAACARRFTAAGAKVVVTDLDAAKVEAVTAEIGAVGLAGDIGSPDTVRAVAELARRSHGEIDVWFSNAGITGPARPGDLKPDADWEQAFRVHVMAHLHAAREVAPAMVARGDGYLLSTASVVAMTTDARNATYSVSKHAALALAEWLAVTYRPQGIKVSCFCPGPMLTPMLLSEGFPADHPALARALTPEQVADLLVDAIGTEAFLILDSPMGRDELRAKLTDYDAWIDTTAARFAAPAGR</sequence>
<dbReference type="PANTHER" id="PTHR43669">
    <property type="entry name" value="5-KETO-D-GLUCONATE 5-REDUCTASE"/>
    <property type="match status" value="1"/>
</dbReference>
<gene>
    <name evidence="3" type="primary">ptlF_2</name>
    <name evidence="3" type="ORF">NRB56_68560</name>
</gene>
<dbReference type="Proteomes" id="UP000431401">
    <property type="component" value="Unassembled WGS sequence"/>
</dbReference>
<dbReference type="CDD" id="cd05233">
    <property type="entry name" value="SDR_c"/>
    <property type="match status" value="1"/>
</dbReference>
<organism evidence="3 4">
    <name type="scientific">Nocardia aurantia</name>
    <dbReference type="NCBI Taxonomy" id="2585199"/>
    <lineage>
        <taxon>Bacteria</taxon>
        <taxon>Bacillati</taxon>
        <taxon>Actinomycetota</taxon>
        <taxon>Actinomycetes</taxon>
        <taxon>Mycobacteriales</taxon>
        <taxon>Nocardiaceae</taxon>
        <taxon>Nocardia</taxon>
    </lineage>
</organism>
<dbReference type="PRINTS" id="PR00081">
    <property type="entry name" value="GDHRDH"/>
</dbReference>
<dbReference type="PANTHER" id="PTHR43669:SF3">
    <property type="entry name" value="ALCOHOL DEHYDROGENASE, PUTATIVE (AFU_ORTHOLOGUE AFUA_3G03445)-RELATED"/>
    <property type="match status" value="1"/>
</dbReference>
<dbReference type="RefSeq" id="WP_153348513.1">
    <property type="nucleotide sequence ID" value="NZ_WEGI01000018.1"/>
</dbReference>
<dbReference type="SUPFAM" id="SSF51735">
    <property type="entry name" value="NAD(P)-binding Rossmann-fold domains"/>
    <property type="match status" value="1"/>
</dbReference>
<keyword evidence="4" id="KW-1185">Reference proteome</keyword>
<reference evidence="3 4" key="1">
    <citation type="submission" date="2019-10" db="EMBL/GenBank/DDBJ databases">
        <title>Nocardia macrotermitis sp. nov. and Nocardia aurantia sp. nov., isolated from the gut of fungus growing-termite Macrotermes natalensis.</title>
        <authorList>
            <person name="Benndorf R."/>
            <person name="Schwitalla J."/>
            <person name="Martin K."/>
            <person name="De Beer W."/>
            <person name="Kaster A.-K."/>
            <person name="Vollmers J."/>
            <person name="Poulsen M."/>
            <person name="Beemelmanns C."/>
        </authorList>
    </citation>
    <scope>NUCLEOTIDE SEQUENCE [LARGE SCALE GENOMIC DNA]</scope>
    <source>
        <strain evidence="3 4">RB56</strain>
    </source>
</reference>
<dbReference type="EC" id="1.1.1.340" evidence="3"/>
<dbReference type="GO" id="GO:0016491">
    <property type="term" value="F:oxidoreductase activity"/>
    <property type="evidence" value="ECO:0007669"/>
    <property type="project" value="UniProtKB-KW"/>
</dbReference>
<dbReference type="Gene3D" id="3.40.50.720">
    <property type="entry name" value="NAD(P)-binding Rossmann-like Domain"/>
    <property type="match status" value="1"/>
</dbReference>
<dbReference type="AlphaFoldDB" id="A0A7K0E0D6"/>
<evidence type="ECO:0000313" key="4">
    <source>
        <dbReference type="Proteomes" id="UP000431401"/>
    </source>
</evidence>
<evidence type="ECO:0000256" key="2">
    <source>
        <dbReference type="ARBA" id="ARBA00023002"/>
    </source>
</evidence>
<dbReference type="EMBL" id="WEGI01000018">
    <property type="protein sequence ID" value="MQY31247.1"/>
    <property type="molecule type" value="Genomic_DNA"/>
</dbReference>
<comment type="similarity">
    <text evidence="1">Belongs to the short-chain dehydrogenases/reductases (SDR) family.</text>
</comment>
<accession>A0A7K0E0D6</accession>
<dbReference type="PROSITE" id="PS51257">
    <property type="entry name" value="PROKAR_LIPOPROTEIN"/>
    <property type="match status" value="1"/>
</dbReference>
<proteinExistence type="inferred from homology"/>
<evidence type="ECO:0000313" key="3">
    <source>
        <dbReference type="EMBL" id="MQY31247.1"/>
    </source>
</evidence>
<evidence type="ECO:0000256" key="1">
    <source>
        <dbReference type="ARBA" id="ARBA00006484"/>
    </source>
</evidence>
<protein>
    <submittedName>
        <fullName evidence="3">1-deoxy-11-beta-hydroxypentalenate dehydrogenase</fullName>
        <ecNumber evidence="3">1.1.1.340</ecNumber>
    </submittedName>
</protein>
<keyword evidence="2 3" id="KW-0560">Oxidoreductase</keyword>
<name>A0A7K0E0D6_9NOCA</name>
<dbReference type="InterPro" id="IPR036291">
    <property type="entry name" value="NAD(P)-bd_dom_sf"/>
</dbReference>
<dbReference type="Pfam" id="PF00106">
    <property type="entry name" value="adh_short"/>
    <property type="match status" value="1"/>
</dbReference>
<dbReference type="InterPro" id="IPR020904">
    <property type="entry name" value="Sc_DH/Rdtase_CS"/>
</dbReference>
<comment type="caution">
    <text evidence="3">The sequence shown here is derived from an EMBL/GenBank/DDBJ whole genome shotgun (WGS) entry which is preliminary data.</text>
</comment>
<dbReference type="PROSITE" id="PS00061">
    <property type="entry name" value="ADH_SHORT"/>
    <property type="match status" value="1"/>
</dbReference>
<dbReference type="InterPro" id="IPR002347">
    <property type="entry name" value="SDR_fam"/>
</dbReference>
<dbReference type="OrthoDB" id="210852at2"/>